<dbReference type="AlphaFoldDB" id="A0A433SJP9"/>
<evidence type="ECO:0000259" key="3">
    <source>
        <dbReference type="SMART" id="SM00645"/>
    </source>
</evidence>
<dbReference type="SMART" id="SM00645">
    <property type="entry name" value="Pept_C1"/>
    <property type="match status" value="1"/>
</dbReference>
<proteinExistence type="inferred from homology"/>
<organism evidence="4 5">
    <name type="scientific">Elysia chlorotica</name>
    <name type="common">Eastern emerald elysia</name>
    <name type="synonym">Sea slug</name>
    <dbReference type="NCBI Taxonomy" id="188477"/>
    <lineage>
        <taxon>Eukaryota</taxon>
        <taxon>Metazoa</taxon>
        <taxon>Spiralia</taxon>
        <taxon>Lophotrochozoa</taxon>
        <taxon>Mollusca</taxon>
        <taxon>Gastropoda</taxon>
        <taxon>Heterobranchia</taxon>
        <taxon>Euthyneura</taxon>
        <taxon>Panpulmonata</taxon>
        <taxon>Sacoglossa</taxon>
        <taxon>Placobranchoidea</taxon>
        <taxon>Plakobranchidae</taxon>
        <taxon>Elysia</taxon>
    </lineage>
</organism>
<dbReference type="Pfam" id="PF00112">
    <property type="entry name" value="Peptidase_C1"/>
    <property type="match status" value="1"/>
</dbReference>
<dbReference type="InterPro" id="IPR038765">
    <property type="entry name" value="Papain-like_cys_pep_sf"/>
</dbReference>
<keyword evidence="2" id="KW-0732">Signal</keyword>
<dbReference type="STRING" id="188477.A0A433SJP9"/>
<dbReference type="OrthoDB" id="190265at2759"/>
<evidence type="ECO:0000313" key="5">
    <source>
        <dbReference type="Proteomes" id="UP000271974"/>
    </source>
</evidence>
<dbReference type="InterPro" id="IPR013128">
    <property type="entry name" value="Peptidase_C1A"/>
</dbReference>
<feature type="chain" id="PRO_5019054728" description="Peptidase C1A papain C-terminal domain-containing protein" evidence="2">
    <location>
        <begin position="23"/>
        <end position="221"/>
    </location>
</feature>
<dbReference type="EMBL" id="RQTK01001737">
    <property type="protein sequence ID" value="RUS69306.1"/>
    <property type="molecule type" value="Genomic_DNA"/>
</dbReference>
<accession>A0A433SJP9</accession>
<dbReference type="GO" id="GO:0006508">
    <property type="term" value="P:proteolysis"/>
    <property type="evidence" value="ECO:0007669"/>
    <property type="project" value="InterPro"/>
</dbReference>
<feature type="signal peptide" evidence="2">
    <location>
        <begin position="1"/>
        <end position="22"/>
    </location>
</feature>
<evidence type="ECO:0000256" key="2">
    <source>
        <dbReference type="SAM" id="SignalP"/>
    </source>
</evidence>
<comment type="similarity">
    <text evidence="1">Belongs to the peptidase C1 family.</text>
</comment>
<evidence type="ECO:0000313" key="4">
    <source>
        <dbReference type="EMBL" id="RUS69306.1"/>
    </source>
</evidence>
<dbReference type="InterPro" id="IPR000668">
    <property type="entry name" value="Peptidase_C1A_C"/>
</dbReference>
<dbReference type="Gene3D" id="3.90.70.10">
    <property type="entry name" value="Cysteine proteinases"/>
    <property type="match status" value="1"/>
</dbReference>
<dbReference type="GO" id="GO:0008234">
    <property type="term" value="F:cysteine-type peptidase activity"/>
    <property type="evidence" value="ECO:0007669"/>
    <property type="project" value="InterPro"/>
</dbReference>
<evidence type="ECO:0000256" key="1">
    <source>
        <dbReference type="ARBA" id="ARBA00008455"/>
    </source>
</evidence>
<dbReference type="Proteomes" id="UP000271974">
    <property type="component" value="Unassembled WGS sequence"/>
</dbReference>
<name>A0A433SJP9_ELYCH</name>
<comment type="caution">
    <text evidence="4">The sequence shown here is derived from an EMBL/GenBank/DDBJ whole genome shotgun (WGS) entry which is preliminary data.</text>
</comment>
<reference evidence="4 5" key="1">
    <citation type="submission" date="2019-01" db="EMBL/GenBank/DDBJ databases">
        <title>A draft genome assembly of the solar-powered sea slug Elysia chlorotica.</title>
        <authorList>
            <person name="Cai H."/>
            <person name="Li Q."/>
            <person name="Fang X."/>
            <person name="Li J."/>
            <person name="Curtis N.E."/>
            <person name="Altenburger A."/>
            <person name="Shibata T."/>
            <person name="Feng M."/>
            <person name="Maeda T."/>
            <person name="Schwartz J.A."/>
            <person name="Shigenobu S."/>
            <person name="Lundholm N."/>
            <person name="Nishiyama T."/>
            <person name="Yang H."/>
            <person name="Hasebe M."/>
            <person name="Li S."/>
            <person name="Pierce S.K."/>
            <person name="Wang J."/>
        </authorList>
    </citation>
    <scope>NUCLEOTIDE SEQUENCE [LARGE SCALE GENOMIC DNA]</scope>
    <source>
        <strain evidence="4">EC2010</strain>
        <tissue evidence="4">Whole organism of an adult</tissue>
    </source>
</reference>
<keyword evidence="5" id="KW-1185">Reference proteome</keyword>
<gene>
    <name evidence="4" type="ORF">EGW08_022934</name>
</gene>
<feature type="domain" description="Peptidase C1A papain C-terminal" evidence="3">
    <location>
        <begin position="38"/>
        <end position="210"/>
    </location>
</feature>
<dbReference type="SUPFAM" id="SSF54001">
    <property type="entry name" value="Cysteine proteinases"/>
    <property type="match status" value="1"/>
</dbReference>
<protein>
    <recommendedName>
        <fullName evidence="3">Peptidase C1A papain C-terminal domain-containing protein</fullName>
    </recommendedName>
</protein>
<dbReference type="PANTHER" id="PTHR12411">
    <property type="entry name" value="CYSTEINE PROTEASE FAMILY C1-RELATED"/>
    <property type="match status" value="1"/>
</dbReference>
<sequence>MKALKMSVKILAFFLLVAVVNSSHLDFHSSGCRFERPLETRRGVRGATSSIADRYNIARKGAWPPAYLSVQEVLDCAGAGTCHGGSPFGVFEYAHVHGLMDETCNNYQARDGNCTAENRCKSCGRDGSCYPVSNYTLWKVGDYGTVKGRDNMKAEIYKNGPISCGIAVTGGLLGYKGGIYREHGEALINHEISVAGWGWREGWSSGSSVTRGAPPGERPAG</sequence>